<keyword evidence="3" id="KW-1185">Reference proteome</keyword>
<reference evidence="2" key="1">
    <citation type="submission" date="2022-11" db="EMBL/GenBank/DDBJ databases">
        <title>WGS of Natronobacillus azotifigens 24KS-1, an anaerobic diazotrophic haloalkaliphile from soda-rich habitats.</title>
        <authorList>
            <person name="Sorokin D.Y."/>
            <person name="Merkel A.Y."/>
        </authorList>
    </citation>
    <scope>NUCLEOTIDE SEQUENCE</scope>
    <source>
        <strain evidence="2">24KS-1</strain>
    </source>
</reference>
<evidence type="ECO:0000313" key="3">
    <source>
        <dbReference type="Proteomes" id="UP001084197"/>
    </source>
</evidence>
<accession>A0A9J6R8S5</accession>
<dbReference type="InterPro" id="IPR001633">
    <property type="entry name" value="EAL_dom"/>
</dbReference>
<dbReference type="Gene3D" id="3.30.450.20">
    <property type="entry name" value="PAS domain"/>
    <property type="match status" value="1"/>
</dbReference>
<dbReference type="Proteomes" id="UP001084197">
    <property type="component" value="Unassembled WGS sequence"/>
</dbReference>
<sequence>MKSLDIIEKKEQLKPLYQPIVSAVTHEIAGYEIFAAIEENGVKKSLANFFLDDEVPGEFKLEIDQYILKQAIQTSILNGGQFFLTINRTVEELMIRDGEPLLELSRQFEKENFSMNRIVLEIKEDDIEEYFDDIYHLLLYYKNCGIQIAIDQLGKKTANLDRIRQLEPHILKMNTRIIGSYETEGYEDIMYSFEMLADRIGAALLFENVEDDFLQYFAWKHGGRYYQGYYLARPSHECITTNDLEVNLEKKATEYIKRQKKLIEERLAWMVNWEDRIKKLLISWTGPEFVNVFLEEVTKHFDHESFRIYVCNGDGKQVSANFRKESNFWMKEKDQEGANWAFRPYFLANLMQMKLWNRAMLSDLYSDIETRELIRTFSFPLADNYFIFIDMSYSFLYNKDCLLI</sequence>
<dbReference type="InterPro" id="IPR050706">
    <property type="entry name" value="Cyclic-di-GMP_PDE-like"/>
</dbReference>
<dbReference type="AlphaFoldDB" id="A0A9J6R8S5"/>
<dbReference type="CDD" id="cd01948">
    <property type="entry name" value="EAL"/>
    <property type="match status" value="1"/>
</dbReference>
<proteinExistence type="predicted"/>
<organism evidence="2 3">
    <name type="scientific">Natronobacillus azotifigens</name>
    <dbReference type="NCBI Taxonomy" id="472978"/>
    <lineage>
        <taxon>Bacteria</taxon>
        <taxon>Bacillati</taxon>
        <taxon>Bacillota</taxon>
        <taxon>Bacilli</taxon>
        <taxon>Bacillales</taxon>
        <taxon>Bacillaceae</taxon>
        <taxon>Natronobacillus</taxon>
    </lineage>
</organism>
<dbReference type="RefSeq" id="WP_268778479.1">
    <property type="nucleotide sequence ID" value="NZ_JAPRAT010000001.1"/>
</dbReference>
<evidence type="ECO:0000313" key="2">
    <source>
        <dbReference type="EMBL" id="MCZ0701715.1"/>
    </source>
</evidence>
<dbReference type="PANTHER" id="PTHR33121:SF82">
    <property type="entry name" value="SIGNAL TRANSDUCTION PROTEIN CONTAINING A EAL DOMAIN"/>
    <property type="match status" value="1"/>
</dbReference>
<dbReference type="SUPFAM" id="SSF103190">
    <property type="entry name" value="Sensory domain-like"/>
    <property type="match status" value="1"/>
</dbReference>
<dbReference type="EMBL" id="JAPRAT010000001">
    <property type="protein sequence ID" value="MCZ0701715.1"/>
    <property type="molecule type" value="Genomic_DNA"/>
</dbReference>
<gene>
    <name evidence="2" type="ORF">OWO01_00635</name>
</gene>
<evidence type="ECO:0000259" key="1">
    <source>
        <dbReference type="PROSITE" id="PS50883"/>
    </source>
</evidence>
<dbReference type="InterPro" id="IPR029151">
    <property type="entry name" value="Sensor-like_sf"/>
</dbReference>
<protein>
    <submittedName>
        <fullName evidence="2">EAL domain-containing protein</fullName>
    </submittedName>
</protein>
<dbReference type="Pfam" id="PF00563">
    <property type="entry name" value="EAL"/>
    <property type="match status" value="1"/>
</dbReference>
<dbReference type="PROSITE" id="PS50883">
    <property type="entry name" value="EAL"/>
    <property type="match status" value="1"/>
</dbReference>
<dbReference type="InterPro" id="IPR018842">
    <property type="entry name" value="YkuI_C"/>
</dbReference>
<dbReference type="Pfam" id="PF10388">
    <property type="entry name" value="YkuI_C"/>
    <property type="match status" value="1"/>
</dbReference>
<dbReference type="InterPro" id="IPR035919">
    <property type="entry name" value="EAL_sf"/>
</dbReference>
<dbReference type="Gene3D" id="3.20.20.450">
    <property type="entry name" value="EAL domain"/>
    <property type="match status" value="1"/>
</dbReference>
<dbReference type="GO" id="GO:0071111">
    <property type="term" value="F:cyclic-guanylate-specific phosphodiesterase activity"/>
    <property type="evidence" value="ECO:0007669"/>
    <property type="project" value="InterPro"/>
</dbReference>
<name>A0A9J6R8S5_9BACI</name>
<dbReference type="SMART" id="SM00052">
    <property type="entry name" value="EAL"/>
    <property type="match status" value="1"/>
</dbReference>
<comment type="caution">
    <text evidence="2">The sequence shown here is derived from an EMBL/GenBank/DDBJ whole genome shotgun (WGS) entry which is preliminary data.</text>
</comment>
<feature type="domain" description="EAL" evidence="1">
    <location>
        <begin position="1"/>
        <end position="248"/>
    </location>
</feature>
<dbReference type="PANTHER" id="PTHR33121">
    <property type="entry name" value="CYCLIC DI-GMP PHOSPHODIESTERASE PDEF"/>
    <property type="match status" value="1"/>
</dbReference>
<dbReference type="SUPFAM" id="SSF141868">
    <property type="entry name" value="EAL domain-like"/>
    <property type="match status" value="1"/>
</dbReference>